<name>A0ABN8ZU84_RANTA</name>
<dbReference type="Proteomes" id="UP001176941">
    <property type="component" value="Chromosome 7"/>
</dbReference>
<reference evidence="1" key="1">
    <citation type="submission" date="2023-04" db="EMBL/GenBank/DDBJ databases">
        <authorList>
            <consortium name="ELIXIR-Norway"/>
        </authorList>
    </citation>
    <scope>NUCLEOTIDE SEQUENCE [LARGE SCALE GENOMIC DNA]</scope>
</reference>
<sequence>MSTGLHRLGMSRKEAELCRDPGHGVVRGASPQKLGFMEMWRSLHTRGKHVVTPSDFMYSLRLSVAQEWGALDSCFIHGSAVVSQSSASGLWPSLQLLLSSSPT</sequence>
<protein>
    <submittedName>
        <fullName evidence="1">Uncharacterized protein</fullName>
    </submittedName>
</protein>
<keyword evidence="2" id="KW-1185">Reference proteome</keyword>
<accession>A0ABN8ZU84</accession>
<organism evidence="1 2">
    <name type="scientific">Rangifer tarandus platyrhynchus</name>
    <name type="common">Svalbard reindeer</name>
    <dbReference type="NCBI Taxonomy" id="3082113"/>
    <lineage>
        <taxon>Eukaryota</taxon>
        <taxon>Metazoa</taxon>
        <taxon>Chordata</taxon>
        <taxon>Craniata</taxon>
        <taxon>Vertebrata</taxon>
        <taxon>Euteleostomi</taxon>
        <taxon>Mammalia</taxon>
        <taxon>Eutheria</taxon>
        <taxon>Laurasiatheria</taxon>
        <taxon>Artiodactyla</taxon>
        <taxon>Ruminantia</taxon>
        <taxon>Pecora</taxon>
        <taxon>Cervidae</taxon>
        <taxon>Odocoileinae</taxon>
        <taxon>Rangifer</taxon>
    </lineage>
</organism>
<evidence type="ECO:0000313" key="2">
    <source>
        <dbReference type="Proteomes" id="UP001176941"/>
    </source>
</evidence>
<dbReference type="EMBL" id="OX459943">
    <property type="protein sequence ID" value="CAI9177512.1"/>
    <property type="molecule type" value="Genomic_DNA"/>
</dbReference>
<evidence type="ECO:0000313" key="1">
    <source>
        <dbReference type="EMBL" id="CAI9177512.1"/>
    </source>
</evidence>
<proteinExistence type="predicted"/>
<gene>
    <name evidence="1" type="ORF">MRATA1EN1_LOCUS26474</name>
</gene>